<dbReference type="RefSeq" id="WP_009579945.1">
    <property type="nucleotide sequence ID" value="NZ_AMZN01000039.1"/>
</dbReference>
<dbReference type="OrthoDB" id="9873546at2"/>
<gene>
    <name evidence="1" type="ORF">C900_02532</name>
</gene>
<comment type="caution">
    <text evidence="1">The sequence shown here is derived from an EMBL/GenBank/DDBJ whole genome shotgun (WGS) entry which is preliminary data.</text>
</comment>
<dbReference type="AlphaFoldDB" id="L8JV57"/>
<evidence type="ECO:0000313" key="1">
    <source>
        <dbReference type="EMBL" id="ELR71469.1"/>
    </source>
</evidence>
<dbReference type="NCBIfam" id="NF038180">
    <property type="entry name" value="leader_pinensin"/>
    <property type="match status" value="1"/>
</dbReference>
<dbReference type="Proteomes" id="UP000011135">
    <property type="component" value="Unassembled WGS sequence"/>
</dbReference>
<sequence>MKKFKIEKIKVESFVTEMETKQSETVKVMGGASATVCGKNECPTVITFGYWTHCCGDSGYYCEA</sequence>
<keyword evidence="2" id="KW-1185">Reference proteome</keyword>
<accession>L8JV57</accession>
<evidence type="ECO:0000313" key="2">
    <source>
        <dbReference type="Proteomes" id="UP000011135"/>
    </source>
</evidence>
<organism evidence="1 2">
    <name type="scientific">Fulvivirga imtechensis AK7</name>
    <dbReference type="NCBI Taxonomy" id="1237149"/>
    <lineage>
        <taxon>Bacteria</taxon>
        <taxon>Pseudomonadati</taxon>
        <taxon>Bacteroidota</taxon>
        <taxon>Cytophagia</taxon>
        <taxon>Cytophagales</taxon>
        <taxon>Fulvivirgaceae</taxon>
        <taxon>Fulvivirga</taxon>
    </lineage>
</organism>
<protein>
    <submittedName>
        <fullName evidence="1">Uncharacterized protein</fullName>
    </submittedName>
</protein>
<dbReference type="InterPro" id="IPR059231">
    <property type="entry name" value="Leader_pinensin"/>
</dbReference>
<reference evidence="1 2" key="1">
    <citation type="submission" date="2012-12" db="EMBL/GenBank/DDBJ databases">
        <title>Genome assembly of Fulvivirga imtechensis AK7.</title>
        <authorList>
            <person name="Nupur N."/>
            <person name="Khatri I."/>
            <person name="Kumar R."/>
            <person name="Subramanian S."/>
            <person name="Pinnaka A."/>
        </authorList>
    </citation>
    <scope>NUCLEOTIDE SEQUENCE [LARGE SCALE GENOMIC DNA]</scope>
    <source>
        <strain evidence="1 2">AK7</strain>
    </source>
</reference>
<dbReference type="EMBL" id="AMZN01000039">
    <property type="protein sequence ID" value="ELR71469.1"/>
    <property type="molecule type" value="Genomic_DNA"/>
</dbReference>
<proteinExistence type="predicted"/>
<name>L8JV57_9BACT</name>